<keyword evidence="4" id="KW-1185">Reference proteome</keyword>
<sequence length="175" mass="19881">MNKLLKWESFKMMKLFGLGSVVGCISLAALAAPNAIAQDVSQQQLRNCASIENPLQRLVCFDKLAAGEAPAPAQETTAAPQNRSTMEDEFGREHLDDPTSDRPDKIYVKIADAQRNFYGKWEIVLTNGQRWEQIDSRTVPLPDDAEFYIERGVFNSFFLGRDDDTRRIRVRRVED</sequence>
<feature type="compositionally biased region" description="Low complexity" evidence="1">
    <location>
        <begin position="70"/>
        <end position="81"/>
    </location>
</feature>
<dbReference type="EMBL" id="PIPW01000003">
    <property type="protein sequence ID" value="RUO52009.1"/>
    <property type="molecule type" value="Genomic_DNA"/>
</dbReference>
<dbReference type="Proteomes" id="UP000287198">
    <property type="component" value="Unassembled WGS sequence"/>
</dbReference>
<evidence type="ECO:0000256" key="2">
    <source>
        <dbReference type="SAM" id="SignalP"/>
    </source>
</evidence>
<gene>
    <name evidence="3" type="ORF">CWI69_10235</name>
</gene>
<reference evidence="4" key="1">
    <citation type="journal article" date="2018" name="Front. Microbiol.">
        <title>Genome-Based Analysis Reveals the Taxonomy and Diversity of the Family Idiomarinaceae.</title>
        <authorList>
            <person name="Liu Y."/>
            <person name="Lai Q."/>
            <person name="Shao Z."/>
        </authorList>
    </citation>
    <scope>NUCLEOTIDE SEQUENCE [LARGE SCALE GENOMIC DNA]</scope>
    <source>
        <strain evidence="4">BH195</strain>
    </source>
</reference>
<name>A0A432XTH5_9GAMM</name>
<organism evidence="3 4">
    <name type="scientific">Pseudidiomarina halophila</name>
    <dbReference type="NCBI Taxonomy" id="1449799"/>
    <lineage>
        <taxon>Bacteria</taxon>
        <taxon>Pseudomonadati</taxon>
        <taxon>Pseudomonadota</taxon>
        <taxon>Gammaproteobacteria</taxon>
        <taxon>Alteromonadales</taxon>
        <taxon>Idiomarinaceae</taxon>
        <taxon>Pseudidiomarina</taxon>
    </lineage>
</organism>
<feature type="compositionally biased region" description="Basic and acidic residues" evidence="1">
    <location>
        <begin position="85"/>
        <end position="98"/>
    </location>
</feature>
<feature type="chain" id="PRO_5019226324" description="Lipoprotein" evidence="2">
    <location>
        <begin position="32"/>
        <end position="175"/>
    </location>
</feature>
<comment type="caution">
    <text evidence="3">The sequence shown here is derived from an EMBL/GenBank/DDBJ whole genome shotgun (WGS) entry which is preliminary data.</text>
</comment>
<keyword evidence="2" id="KW-0732">Signal</keyword>
<accession>A0A432XTH5</accession>
<dbReference type="RefSeq" id="WP_126764110.1">
    <property type="nucleotide sequence ID" value="NZ_JBHRUA010000002.1"/>
</dbReference>
<protein>
    <recommendedName>
        <fullName evidence="5">Lipoprotein</fullName>
    </recommendedName>
</protein>
<feature type="signal peptide" evidence="2">
    <location>
        <begin position="1"/>
        <end position="31"/>
    </location>
</feature>
<feature type="region of interest" description="Disordered" evidence="1">
    <location>
        <begin position="70"/>
        <end position="98"/>
    </location>
</feature>
<dbReference type="AlphaFoldDB" id="A0A432XTH5"/>
<proteinExistence type="predicted"/>
<dbReference type="OrthoDB" id="4750212at2"/>
<evidence type="ECO:0000313" key="3">
    <source>
        <dbReference type="EMBL" id="RUO52009.1"/>
    </source>
</evidence>
<evidence type="ECO:0008006" key="5">
    <source>
        <dbReference type="Google" id="ProtNLM"/>
    </source>
</evidence>
<evidence type="ECO:0000256" key="1">
    <source>
        <dbReference type="SAM" id="MobiDB-lite"/>
    </source>
</evidence>
<evidence type="ECO:0000313" key="4">
    <source>
        <dbReference type="Proteomes" id="UP000287198"/>
    </source>
</evidence>